<evidence type="ECO:0000256" key="1">
    <source>
        <dbReference type="ARBA" id="ARBA00029457"/>
    </source>
</evidence>
<comment type="similarity">
    <text evidence="1">Belongs to the C19orf12 family.</text>
</comment>
<evidence type="ECO:0000313" key="3">
    <source>
        <dbReference type="Proteomes" id="UP001168990"/>
    </source>
</evidence>
<dbReference type="PANTHER" id="PTHR31493">
    <property type="entry name" value="NAZO FAMILY MEMBER"/>
    <property type="match status" value="1"/>
</dbReference>
<proteinExistence type="inferred from homology"/>
<reference evidence="2" key="2">
    <citation type="submission" date="2023-03" db="EMBL/GenBank/DDBJ databases">
        <authorList>
            <person name="Inwood S.N."/>
            <person name="Skelly J.G."/>
            <person name="Guhlin J."/>
            <person name="Harrop T.W.R."/>
            <person name="Goldson S.G."/>
            <person name="Dearden P.K."/>
        </authorList>
    </citation>
    <scope>NUCLEOTIDE SEQUENCE</scope>
    <source>
        <strain evidence="2">Irish</strain>
        <tissue evidence="2">Whole body</tissue>
    </source>
</reference>
<organism evidence="2 3">
    <name type="scientific">Microctonus aethiopoides</name>
    <dbReference type="NCBI Taxonomy" id="144406"/>
    <lineage>
        <taxon>Eukaryota</taxon>
        <taxon>Metazoa</taxon>
        <taxon>Ecdysozoa</taxon>
        <taxon>Arthropoda</taxon>
        <taxon>Hexapoda</taxon>
        <taxon>Insecta</taxon>
        <taxon>Pterygota</taxon>
        <taxon>Neoptera</taxon>
        <taxon>Endopterygota</taxon>
        <taxon>Hymenoptera</taxon>
        <taxon>Apocrita</taxon>
        <taxon>Ichneumonoidea</taxon>
        <taxon>Braconidae</taxon>
        <taxon>Euphorinae</taxon>
        <taxon>Microctonus</taxon>
    </lineage>
</organism>
<dbReference type="PANTHER" id="PTHR31493:SF1">
    <property type="entry name" value="PROTEIN C19ORF12"/>
    <property type="match status" value="1"/>
</dbReference>
<dbReference type="InterPro" id="IPR033369">
    <property type="entry name" value="C19orf12"/>
</dbReference>
<dbReference type="EMBL" id="JAQQBS010000002">
    <property type="protein sequence ID" value="KAK0172134.1"/>
    <property type="molecule type" value="Genomic_DNA"/>
</dbReference>
<keyword evidence="3" id="KW-1185">Reference proteome</keyword>
<comment type="caution">
    <text evidence="2">The sequence shown here is derived from an EMBL/GenBank/DDBJ whole genome shotgun (WGS) entry which is preliminary data.</text>
</comment>
<sequence>MDRQENINFEEDALLENICDILEIKQMKVTISSSFKSGVIVGATTTVGGLCLGRQGLPLGAAVGLATSLLIMRKNFKSVPDIIMNNLTSAQRKALYIDLVRLLSSRKIICLEILLARLSAGDPSLIKDIGNIIRKFIKKQYLFRGAYI</sequence>
<protein>
    <submittedName>
        <fullName evidence="2">Uncharacterized protein</fullName>
    </submittedName>
</protein>
<evidence type="ECO:0000313" key="2">
    <source>
        <dbReference type="EMBL" id="KAK0172134.1"/>
    </source>
</evidence>
<name>A0AA39KSI6_9HYME</name>
<dbReference type="AlphaFoldDB" id="A0AA39KSI6"/>
<reference evidence="2" key="1">
    <citation type="journal article" date="2023" name="bioRxiv">
        <title>Scaffold-level genome assemblies of two parasitoid biocontrol wasps reveal the parthenogenesis mechanism and an associated novel virus.</title>
        <authorList>
            <person name="Inwood S."/>
            <person name="Skelly J."/>
            <person name="Guhlin J."/>
            <person name="Harrop T."/>
            <person name="Goldson S."/>
            <person name="Dearden P."/>
        </authorList>
    </citation>
    <scope>NUCLEOTIDE SEQUENCE</scope>
    <source>
        <strain evidence="2">Irish</strain>
        <tissue evidence="2">Whole body</tissue>
    </source>
</reference>
<accession>A0AA39KSI6</accession>
<gene>
    <name evidence="2" type="ORF">PV328_005490</name>
</gene>
<dbReference type="Pfam" id="PF20721">
    <property type="entry name" value="C19orf12"/>
    <property type="match status" value="1"/>
</dbReference>
<dbReference type="Proteomes" id="UP001168990">
    <property type="component" value="Unassembled WGS sequence"/>
</dbReference>